<evidence type="ECO:0000313" key="2">
    <source>
        <dbReference type="EMBL" id="NJC23631.1"/>
    </source>
</evidence>
<keyword evidence="3" id="KW-1185">Reference proteome</keyword>
<comment type="caution">
    <text evidence="2">The sequence shown here is derived from an EMBL/GenBank/DDBJ whole genome shotgun (WGS) entry which is preliminary data.</text>
</comment>
<dbReference type="Proteomes" id="UP000547458">
    <property type="component" value="Unassembled WGS sequence"/>
</dbReference>
<dbReference type="AlphaFoldDB" id="A0A846RZM3"/>
<reference evidence="2 3" key="1">
    <citation type="submission" date="2020-03" db="EMBL/GenBank/DDBJ databases">
        <title>Sequencing the genomes of 1000 actinobacteria strains.</title>
        <authorList>
            <person name="Klenk H.-P."/>
        </authorList>
    </citation>
    <scope>NUCLEOTIDE SEQUENCE [LARGE SCALE GENOMIC DNA]</scope>
    <source>
        <strain evidence="2 3">DSM 16403</strain>
    </source>
</reference>
<protein>
    <submittedName>
        <fullName evidence="2">Uncharacterized protein</fullName>
    </submittedName>
</protein>
<evidence type="ECO:0000313" key="3">
    <source>
        <dbReference type="Proteomes" id="UP000547458"/>
    </source>
</evidence>
<proteinExistence type="predicted"/>
<gene>
    <name evidence="2" type="ORF">BJ994_002707</name>
</gene>
<evidence type="ECO:0000256" key="1">
    <source>
        <dbReference type="SAM" id="MobiDB-lite"/>
    </source>
</evidence>
<feature type="compositionally biased region" description="Basic and acidic residues" evidence="1">
    <location>
        <begin position="1"/>
        <end position="15"/>
    </location>
</feature>
<sequence>MPDDKTSNDKPKDRPPGAIKPLVITNKLTELSEAGRQFEESKRPPATGR</sequence>
<feature type="region of interest" description="Disordered" evidence="1">
    <location>
        <begin position="1"/>
        <end position="49"/>
    </location>
</feature>
<accession>A0A846RZM3</accession>
<name>A0A846RZM3_9MICC</name>
<dbReference type="EMBL" id="JAATJL010000001">
    <property type="protein sequence ID" value="NJC23631.1"/>
    <property type="molecule type" value="Genomic_DNA"/>
</dbReference>
<organism evidence="2 3">
    <name type="scientific">Arthrobacter pigmenti</name>
    <dbReference type="NCBI Taxonomy" id="271432"/>
    <lineage>
        <taxon>Bacteria</taxon>
        <taxon>Bacillati</taxon>
        <taxon>Actinomycetota</taxon>
        <taxon>Actinomycetes</taxon>
        <taxon>Micrococcales</taxon>
        <taxon>Micrococcaceae</taxon>
        <taxon>Arthrobacter</taxon>
    </lineage>
</organism>